<dbReference type="InterPro" id="IPR008274">
    <property type="entry name" value="AldOxase/xan_DH_MoCoBD1"/>
</dbReference>
<dbReference type="EC" id="1.3.99.16" evidence="2"/>
<sequence length="709" mass="77013">MSTNQSRRDFFKTTAAAGGGLVLGFSWFSSEAFQPQVVGTAAADAIDFNAYLAISPSGTVTIFSPNPEIGQGIKTAFPIIVAEELDADWEKVKVEQSPLDTKKFERQLTGGSGAIRHSWERLRKAGATARALLIEAAAQQWGVPASECSAQKGMVIHSSGKKIAYGDLAVAASKLPVPKEVKLKATSSFSLIGSRVKGVDNKDILTGKNLFGIDYKRPGMLHAQVQRPPAFGLKLKSFDATEAKKMPGIVNVVSFGNKVAIVGKTNWEVMQARKAVKIEWEKEKDLESSADHDRLFKEMLNGTNVTVQRKDGDVEAAFKNAHKVIEAEYQCPFLPHSPMEPMNFFAHFKGDSIELAGPSQTPEAAQKQIAKMLNIAPEKVTLELTRMGGGFGRRLNTDYAVEAAELSSIIKAPVKVTWTREDDMTGGIYRPAVRYRFKASIDKAGNMTAFMLHGAGLNAGNSTRQDNFPAGAVENLLIQSSDYKSPITTGPWRAPITNFLAYAEQAFLDEVAAAAGKDPVQFRLELLDKAEKSPVGKITYETKRFREVIKLAAEKSGWGKKKKGVSQGFSVYFSHASYVAQVAEMTMAKGKPVLKKVYAAVDCGIVINESSAKNQIYGAIVDGIGHAMYGNLTFKDGAPQQENFNKYRLIRYNEVPDIEAHFVNNGIEPTGLGEPALPPTGGALANAIFKTTGKRLYNQPFADQDGPLG</sequence>
<protein>
    <submittedName>
        <fullName evidence="2">Isoquinoline 1-oxidoreductase beta subunit</fullName>
        <ecNumber evidence="2">1.3.99.16</ecNumber>
    </submittedName>
</protein>
<dbReference type="AlphaFoldDB" id="A0A7W6EQL8"/>
<dbReference type="InterPro" id="IPR046867">
    <property type="entry name" value="AldOxase/xan_DH_MoCoBD2"/>
</dbReference>
<evidence type="ECO:0000259" key="1">
    <source>
        <dbReference type="SMART" id="SM01008"/>
    </source>
</evidence>
<evidence type="ECO:0000313" key="3">
    <source>
        <dbReference type="Proteomes" id="UP000541352"/>
    </source>
</evidence>
<dbReference type="SMART" id="SM01008">
    <property type="entry name" value="Ald_Xan_dh_C"/>
    <property type="match status" value="1"/>
</dbReference>
<keyword evidence="2" id="KW-0560">Oxidoreductase</keyword>
<keyword evidence="3" id="KW-1185">Reference proteome</keyword>
<dbReference type="InterPro" id="IPR019546">
    <property type="entry name" value="TAT_signal_bac_arc"/>
</dbReference>
<dbReference type="Gene3D" id="3.90.1170.50">
    <property type="entry name" value="Aldehyde oxidase/xanthine dehydrogenase, a/b hammerhead"/>
    <property type="match status" value="2"/>
</dbReference>
<dbReference type="Gene3D" id="3.30.365.10">
    <property type="entry name" value="Aldehyde oxidase/xanthine dehydrogenase, molybdopterin binding domain"/>
    <property type="match status" value="4"/>
</dbReference>
<dbReference type="InterPro" id="IPR000674">
    <property type="entry name" value="Ald_Oxase/Xan_DH_a/b"/>
</dbReference>
<dbReference type="PIRSF" id="PIRSF036389">
    <property type="entry name" value="IOR_B"/>
    <property type="match status" value="1"/>
</dbReference>
<dbReference type="InterPro" id="IPR012368">
    <property type="entry name" value="OxRdtase_Mopterin-bd_su_IorB"/>
</dbReference>
<feature type="domain" description="Aldehyde oxidase/xanthine dehydrogenase a/b hammerhead" evidence="1">
    <location>
        <begin position="206"/>
        <end position="284"/>
    </location>
</feature>
<dbReference type="Pfam" id="PF20256">
    <property type="entry name" value="MoCoBD_2"/>
    <property type="match status" value="2"/>
</dbReference>
<reference evidence="2 3" key="1">
    <citation type="submission" date="2020-08" db="EMBL/GenBank/DDBJ databases">
        <title>Genomic Encyclopedia of Type Strains, Phase IV (KMG-IV): sequencing the most valuable type-strain genomes for metagenomic binning, comparative biology and taxonomic classification.</title>
        <authorList>
            <person name="Goeker M."/>
        </authorList>
    </citation>
    <scope>NUCLEOTIDE SEQUENCE [LARGE SCALE GENOMIC DNA]</scope>
    <source>
        <strain evidence="2 3">DSM 17976</strain>
    </source>
</reference>
<dbReference type="NCBIfam" id="TIGR01409">
    <property type="entry name" value="TAT_signal_seq"/>
    <property type="match status" value="1"/>
</dbReference>
<name>A0A7W6EQL8_9BACT</name>
<comment type="caution">
    <text evidence="2">The sequence shown here is derived from an EMBL/GenBank/DDBJ whole genome shotgun (WGS) entry which is preliminary data.</text>
</comment>
<dbReference type="InterPro" id="IPR037165">
    <property type="entry name" value="AldOxase/xan_DH_Mopterin-bd_sf"/>
</dbReference>
<gene>
    <name evidence="2" type="ORF">FHS57_002654</name>
</gene>
<accession>A0A7W6EQL8</accession>
<dbReference type="Pfam" id="PF02738">
    <property type="entry name" value="MoCoBD_1"/>
    <property type="match status" value="1"/>
</dbReference>
<dbReference type="SUPFAM" id="SSF56003">
    <property type="entry name" value="Molybdenum cofactor-binding domain"/>
    <property type="match status" value="2"/>
</dbReference>
<proteinExistence type="predicted"/>
<dbReference type="InterPro" id="IPR006311">
    <property type="entry name" value="TAT_signal"/>
</dbReference>
<dbReference type="GO" id="GO:0047121">
    <property type="term" value="F:isoquinoline 1-oxidoreductase activity"/>
    <property type="evidence" value="ECO:0007669"/>
    <property type="project" value="UniProtKB-EC"/>
</dbReference>
<dbReference type="Proteomes" id="UP000541352">
    <property type="component" value="Unassembled WGS sequence"/>
</dbReference>
<evidence type="ECO:0000313" key="2">
    <source>
        <dbReference type="EMBL" id="MBB3838648.1"/>
    </source>
</evidence>
<dbReference type="EMBL" id="JACIBY010000005">
    <property type="protein sequence ID" value="MBB3838648.1"/>
    <property type="molecule type" value="Genomic_DNA"/>
</dbReference>
<dbReference type="PANTHER" id="PTHR47495">
    <property type="entry name" value="ALDEHYDE DEHYDROGENASE"/>
    <property type="match status" value="1"/>
</dbReference>
<dbReference type="RefSeq" id="WP_183974292.1">
    <property type="nucleotide sequence ID" value="NZ_JACIBY010000005.1"/>
</dbReference>
<dbReference type="PROSITE" id="PS51318">
    <property type="entry name" value="TAT"/>
    <property type="match status" value="1"/>
</dbReference>
<dbReference type="PANTHER" id="PTHR47495:SF3">
    <property type="entry name" value="BLR6219 PROTEIN"/>
    <property type="match status" value="1"/>
</dbReference>
<dbReference type="InterPro" id="IPR052516">
    <property type="entry name" value="N-heterocyclic_Hydroxylase"/>
</dbReference>
<organism evidence="2 3">
    <name type="scientific">Runella defluvii</name>
    <dbReference type="NCBI Taxonomy" id="370973"/>
    <lineage>
        <taxon>Bacteria</taxon>
        <taxon>Pseudomonadati</taxon>
        <taxon>Bacteroidota</taxon>
        <taxon>Cytophagia</taxon>
        <taxon>Cytophagales</taxon>
        <taxon>Spirosomataceae</taxon>
        <taxon>Runella</taxon>
    </lineage>
</organism>